<dbReference type="SUPFAM" id="SSF52058">
    <property type="entry name" value="L domain-like"/>
    <property type="match status" value="1"/>
</dbReference>
<proteinExistence type="predicted"/>
<evidence type="ECO:0000256" key="2">
    <source>
        <dbReference type="ARBA" id="ARBA00022527"/>
    </source>
</evidence>
<dbReference type="Pfam" id="PF00560">
    <property type="entry name" value="LRR_1"/>
    <property type="match status" value="2"/>
</dbReference>
<evidence type="ECO:0000256" key="4">
    <source>
        <dbReference type="ARBA" id="ARBA00047899"/>
    </source>
</evidence>
<dbReference type="InterPro" id="IPR011009">
    <property type="entry name" value="Kinase-like_dom_sf"/>
</dbReference>
<organism evidence="6 7">
    <name type="scientific">Dovyalis caffra</name>
    <dbReference type="NCBI Taxonomy" id="77055"/>
    <lineage>
        <taxon>Eukaryota</taxon>
        <taxon>Viridiplantae</taxon>
        <taxon>Streptophyta</taxon>
        <taxon>Embryophyta</taxon>
        <taxon>Tracheophyta</taxon>
        <taxon>Spermatophyta</taxon>
        <taxon>Magnoliopsida</taxon>
        <taxon>eudicotyledons</taxon>
        <taxon>Gunneridae</taxon>
        <taxon>Pentapetalae</taxon>
        <taxon>rosids</taxon>
        <taxon>fabids</taxon>
        <taxon>Malpighiales</taxon>
        <taxon>Salicaceae</taxon>
        <taxon>Flacourtieae</taxon>
        <taxon>Dovyalis</taxon>
    </lineage>
</organism>
<dbReference type="AlphaFoldDB" id="A0AAV1QY64"/>
<dbReference type="InterPro" id="IPR032675">
    <property type="entry name" value="LRR_dom_sf"/>
</dbReference>
<dbReference type="Proteomes" id="UP001314170">
    <property type="component" value="Unassembled WGS sequence"/>
</dbReference>
<comment type="caution">
    <text evidence="6">The sequence shown here is derived from an EMBL/GenBank/DDBJ whole genome shotgun (WGS) entry which is preliminary data.</text>
</comment>
<keyword evidence="2" id="KW-0723">Serine/threonine-protein kinase</keyword>
<accession>A0AAV1QY64</accession>
<name>A0AAV1QY64_9ROSI</name>
<evidence type="ECO:0000256" key="1">
    <source>
        <dbReference type="ARBA" id="ARBA00012513"/>
    </source>
</evidence>
<comment type="catalytic activity">
    <reaction evidence="5">
        <text>L-seryl-[protein] + ATP = O-phospho-L-seryl-[protein] + ADP + H(+)</text>
        <dbReference type="Rhea" id="RHEA:17989"/>
        <dbReference type="Rhea" id="RHEA-COMP:9863"/>
        <dbReference type="Rhea" id="RHEA-COMP:11604"/>
        <dbReference type="ChEBI" id="CHEBI:15378"/>
        <dbReference type="ChEBI" id="CHEBI:29999"/>
        <dbReference type="ChEBI" id="CHEBI:30616"/>
        <dbReference type="ChEBI" id="CHEBI:83421"/>
        <dbReference type="ChEBI" id="CHEBI:456216"/>
        <dbReference type="EC" id="2.7.11.1"/>
    </reaction>
</comment>
<evidence type="ECO:0000313" key="6">
    <source>
        <dbReference type="EMBL" id="CAK7326386.1"/>
    </source>
</evidence>
<keyword evidence="3" id="KW-0418">Kinase</keyword>
<comment type="catalytic activity">
    <reaction evidence="4">
        <text>L-threonyl-[protein] + ATP = O-phospho-L-threonyl-[protein] + ADP + H(+)</text>
        <dbReference type="Rhea" id="RHEA:46608"/>
        <dbReference type="Rhea" id="RHEA-COMP:11060"/>
        <dbReference type="Rhea" id="RHEA-COMP:11605"/>
        <dbReference type="ChEBI" id="CHEBI:15378"/>
        <dbReference type="ChEBI" id="CHEBI:30013"/>
        <dbReference type="ChEBI" id="CHEBI:30616"/>
        <dbReference type="ChEBI" id="CHEBI:61977"/>
        <dbReference type="ChEBI" id="CHEBI:456216"/>
        <dbReference type="EC" id="2.7.11.1"/>
    </reaction>
</comment>
<evidence type="ECO:0000256" key="5">
    <source>
        <dbReference type="ARBA" id="ARBA00048679"/>
    </source>
</evidence>
<dbReference type="EMBL" id="CAWUPB010000851">
    <property type="protein sequence ID" value="CAK7326386.1"/>
    <property type="molecule type" value="Genomic_DNA"/>
</dbReference>
<feature type="non-terminal residue" evidence="6">
    <location>
        <position position="1"/>
    </location>
</feature>
<keyword evidence="3" id="KW-0808">Transferase</keyword>
<reference evidence="6 7" key="1">
    <citation type="submission" date="2024-01" db="EMBL/GenBank/DDBJ databases">
        <authorList>
            <person name="Waweru B."/>
        </authorList>
    </citation>
    <scope>NUCLEOTIDE SEQUENCE [LARGE SCALE GENOMIC DNA]</scope>
</reference>
<dbReference type="PANTHER" id="PTHR13902">
    <property type="entry name" value="SERINE/THREONINE-PROTEIN KINASE WNK WITH NO LYSINE -RELATED"/>
    <property type="match status" value="1"/>
</dbReference>
<dbReference type="InterPro" id="IPR001611">
    <property type="entry name" value="Leu-rich_rpt"/>
</dbReference>
<evidence type="ECO:0000256" key="3">
    <source>
        <dbReference type="ARBA" id="ARBA00022777"/>
    </source>
</evidence>
<dbReference type="EC" id="2.7.11.1" evidence="1"/>
<dbReference type="SUPFAM" id="SSF56112">
    <property type="entry name" value="Protein kinase-like (PK-like)"/>
    <property type="match status" value="1"/>
</dbReference>
<evidence type="ECO:0000313" key="7">
    <source>
        <dbReference type="Proteomes" id="UP001314170"/>
    </source>
</evidence>
<sequence length="268" mass="30468">LVVPCPIEEFGDNCETIEHLDLSENFLVGGIPSNLMKCGNLRLLLFSNLFEEIIPRELGKLEKMEVLDVSRNSLGGSVRPELRNCTRGDSLLDHLTFVNEDFKIVCLYALCIDLVPILLSPEFMTPELYDENYNELVDIYPFGTWRWLLLNILTVIKRAALFKVKDPDVKQFIKKYLVPASERLSAKELLIDLFLDVNGFTFLLFIGNVMMNDRIDGYVQFNDSVGTSVNLKKPTDTTKVNDLVNQRVGARARDSLRGKGVPMKFVED</sequence>
<keyword evidence="7" id="KW-1185">Reference proteome</keyword>
<protein>
    <recommendedName>
        <fullName evidence="1">non-specific serine/threonine protein kinase</fullName>
        <ecNumber evidence="1">2.7.11.1</ecNumber>
    </recommendedName>
</protein>
<dbReference type="Gene3D" id="3.80.10.10">
    <property type="entry name" value="Ribonuclease Inhibitor"/>
    <property type="match status" value="1"/>
</dbReference>
<dbReference type="GO" id="GO:0004674">
    <property type="term" value="F:protein serine/threonine kinase activity"/>
    <property type="evidence" value="ECO:0007669"/>
    <property type="project" value="UniProtKB-KW"/>
</dbReference>
<dbReference type="InterPro" id="IPR050588">
    <property type="entry name" value="WNK_Ser-Thr_kinase"/>
</dbReference>
<gene>
    <name evidence="6" type="ORF">DCAF_LOCUS4086</name>
</gene>